<dbReference type="Proteomes" id="UP001179280">
    <property type="component" value="Unassembled WGS sequence"/>
</dbReference>
<reference evidence="2" key="1">
    <citation type="submission" date="2021-01" db="EMBL/GenBank/DDBJ databases">
        <title>Genomic Encyclopedia of Type Strains, Phase IV (KMG-IV): sequencing the most valuable type-strain genomes for metagenomic binning, comparative biology and taxonomic classification.</title>
        <authorList>
            <person name="Goeker M."/>
        </authorList>
    </citation>
    <scope>NUCLEOTIDE SEQUENCE</scope>
    <source>
        <strain evidence="2">DSM 21943</strain>
    </source>
</reference>
<dbReference type="Pfam" id="PF04341">
    <property type="entry name" value="DUF485"/>
    <property type="match status" value="1"/>
</dbReference>
<keyword evidence="1" id="KW-0472">Membrane</keyword>
<keyword evidence="3" id="KW-1185">Reference proteome</keyword>
<accession>A0ABS2SSL0</accession>
<name>A0ABS2SSL0_9BACI</name>
<organism evidence="2 3">
    <name type="scientific">Shouchella xiaoxiensis</name>
    <dbReference type="NCBI Taxonomy" id="766895"/>
    <lineage>
        <taxon>Bacteria</taxon>
        <taxon>Bacillati</taxon>
        <taxon>Bacillota</taxon>
        <taxon>Bacilli</taxon>
        <taxon>Bacillales</taxon>
        <taxon>Bacillaceae</taxon>
        <taxon>Shouchella</taxon>
    </lineage>
</organism>
<dbReference type="PANTHER" id="PTHR38441">
    <property type="entry name" value="INTEGRAL MEMBRANE PROTEIN-RELATED"/>
    <property type="match status" value="1"/>
</dbReference>
<evidence type="ECO:0000313" key="3">
    <source>
        <dbReference type="Proteomes" id="UP001179280"/>
    </source>
</evidence>
<gene>
    <name evidence="2" type="ORF">JOC54_001759</name>
</gene>
<keyword evidence="1" id="KW-0812">Transmembrane</keyword>
<dbReference type="RefSeq" id="WP_035419800.1">
    <property type="nucleotide sequence ID" value="NZ_JAFBCV010000004.1"/>
</dbReference>
<comment type="caution">
    <text evidence="2">The sequence shown here is derived from an EMBL/GenBank/DDBJ whole genome shotgun (WGS) entry which is preliminary data.</text>
</comment>
<protein>
    <submittedName>
        <fullName evidence="2">Uncharacterized membrane protein (DUF485 family)</fullName>
    </submittedName>
</protein>
<proteinExistence type="predicted"/>
<sequence>MSKRIVSETPHEKIEKSPSFKRLMKEKKAFLIPSIIFFMVFYFSLPVLAVYTTVLEGKVIGEITWAWVLAIAQFIMTWTLCIMYVKKANRFDKLVDEVIDENQDIKKEGTGI</sequence>
<evidence type="ECO:0000313" key="2">
    <source>
        <dbReference type="EMBL" id="MBM7838503.1"/>
    </source>
</evidence>
<dbReference type="PANTHER" id="PTHR38441:SF1">
    <property type="entry name" value="MEMBRANE PROTEIN"/>
    <property type="match status" value="1"/>
</dbReference>
<feature type="transmembrane region" description="Helical" evidence="1">
    <location>
        <begin position="63"/>
        <end position="85"/>
    </location>
</feature>
<keyword evidence="1" id="KW-1133">Transmembrane helix</keyword>
<evidence type="ECO:0000256" key="1">
    <source>
        <dbReference type="SAM" id="Phobius"/>
    </source>
</evidence>
<feature type="transmembrane region" description="Helical" evidence="1">
    <location>
        <begin position="29"/>
        <end position="51"/>
    </location>
</feature>
<dbReference type="InterPro" id="IPR007436">
    <property type="entry name" value="DUF485"/>
</dbReference>
<dbReference type="EMBL" id="JAFBCV010000004">
    <property type="protein sequence ID" value="MBM7838503.1"/>
    <property type="molecule type" value="Genomic_DNA"/>
</dbReference>